<dbReference type="STRING" id="656914.SAMN00017405_1358"/>
<dbReference type="GO" id="GO:0046872">
    <property type="term" value="F:metal ion binding"/>
    <property type="evidence" value="ECO:0007669"/>
    <property type="project" value="UniProtKB-KW"/>
</dbReference>
<keyword evidence="7" id="KW-0411">Iron-sulfur</keyword>
<dbReference type="InterPro" id="IPR017896">
    <property type="entry name" value="4Fe4S_Fe-S-bd"/>
</dbReference>
<evidence type="ECO:0000256" key="3">
    <source>
        <dbReference type="ARBA" id="ARBA00010870"/>
    </source>
</evidence>
<gene>
    <name evidence="9" type="ORF">SAMN00017405_1358</name>
</gene>
<evidence type="ECO:0000313" key="10">
    <source>
        <dbReference type="Proteomes" id="UP000192731"/>
    </source>
</evidence>
<dbReference type="RefSeq" id="WP_084053143.1">
    <property type="nucleotide sequence ID" value="NZ_FWWT01000017.1"/>
</dbReference>
<dbReference type="PROSITE" id="PS00198">
    <property type="entry name" value="4FE4S_FER_1"/>
    <property type="match status" value="1"/>
</dbReference>
<dbReference type="Proteomes" id="UP000192731">
    <property type="component" value="Unassembled WGS sequence"/>
</dbReference>
<comment type="similarity">
    <text evidence="2">Belongs to the complex I 20 kDa subunit family.</text>
</comment>
<dbReference type="EMBL" id="FWWT01000017">
    <property type="protein sequence ID" value="SMB90753.1"/>
    <property type="molecule type" value="Genomic_DNA"/>
</dbReference>
<organism evidence="9 10">
    <name type="scientific">Desulfonispora thiosulfatigenes DSM 11270</name>
    <dbReference type="NCBI Taxonomy" id="656914"/>
    <lineage>
        <taxon>Bacteria</taxon>
        <taxon>Bacillati</taxon>
        <taxon>Bacillota</taxon>
        <taxon>Clostridia</taxon>
        <taxon>Eubacteriales</taxon>
        <taxon>Peptococcaceae</taxon>
        <taxon>Desulfonispora</taxon>
    </lineage>
</organism>
<keyword evidence="5" id="KW-0479">Metal-binding</keyword>
<accession>A0A1W1VC08</accession>
<evidence type="ECO:0000256" key="1">
    <source>
        <dbReference type="ARBA" id="ARBA00001966"/>
    </source>
</evidence>
<dbReference type="SUPFAM" id="SSF54862">
    <property type="entry name" value="4Fe-4S ferredoxins"/>
    <property type="match status" value="1"/>
</dbReference>
<keyword evidence="10" id="KW-1185">Reference proteome</keyword>
<evidence type="ECO:0000313" key="9">
    <source>
        <dbReference type="EMBL" id="SMB90753.1"/>
    </source>
</evidence>
<dbReference type="Gene3D" id="3.40.50.12280">
    <property type="match status" value="1"/>
</dbReference>
<dbReference type="PROSITE" id="PS51379">
    <property type="entry name" value="4FE4S_FER_2"/>
    <property type="match status" value="2"/>
</dbReference>
<dbReference type="NCBIfam" id="NF005012">
    <property type="entry name" value="PRK06411.1"/>
    <property type="match status" value="1"/>
</dbReference>
<dbReference type="SUPFAM" id="SSF56770">
    <property type="entry name" value="HydA/Nqo6-like"/>
    <property type="match status" value="1"/>
</dbReference>
<reference evidence="9 10" key="1">
    <citation type="submission" date="2017-04" db="EMBL/GenBank/DDBJ databases">
        <authorList>
            <person name="Afonso C.L."/>
            <person name="Miller P.J."/>
            <person name="Scott M.A."/>
            <person name="Spackman E."/>
            <person name="Goraichik I."/>
            <person name="Dimitrov K.M."/>
            <person name="Suarez D.L."/>
            <person name="Swayne D.E."/>
        </authorList>
    </citation>
    <scope>NUCLEOTIDE SEQUENCE [LARGE SCALE GENOMIC DNA]</scope>
    <source>
        <strain evidence="9 10">DSM 11270</strain>
    </source>
</reference>
<dbReference type="GO" id="GO:0051539">
    <property type="term" value="F:4 iron, 4 sulfur cluster binding"/>
    <property type="evidence" value="ECO:0007669"/>
    <property type="project" value="UniProtKB-KW"/>
</dbReference>
<dbReference type="InterPro" id="IPR017900">
    <property type="entry name" value="4Fe4S_Fe_S_CS"/>
</dbReference>
<evidence type="ECO:0000256" key="2">
    <source>
        <dbReference type="ARBA" id="ARBA00009173"/>
    </source>
</evidence>
<dbReference type="PANTHER" id="PTHR42989:SF1">
    <property type="entry name" value="FORMATE HYDROGENLYASE SUBUNIT 7-RELATED"/>
    <property type="match status" value="1"/>
</dbReference>
<feature type="domain" description="4Fe-4S ferredoxin-type" evidence="8">
    <location>
        <begin position="56"/>
        <end position="85"/>
    </location>
</feature>
<evidence type="ECO:0000256" key="7">
    <source>
        <dbReference type="ARBA" id="ARBA00023014"/>
    </source>
</evidence>
<evidence type="ECO:0000256" key="5">
    <source>
        <dbReference type="ARBA" id="ARBA00022723"/>
    </source>
</evidence>
<dbReference type="InterPro" id="IPR006137">
    <property type="entry name" value="NADH_UbQ_OxRdtase-like_20kDa"/>
</dbReference>
<name>A0A1W1VC08_DESTI</name>
<evidence type="ECO:0000256" key="6">
    <source>
        <dbReference type="ARBA" id="ARBA00023004"/>
    </source>
</evidence>
<dbReference type="AlphaFoldDB" id="A0A1W1VC08"/>
<sequence>MRNLLDRLKNKTETVKNVLYENPHSYGELLIDEKKCTLCGKCQKSCLVKAIEIKNAKIVVNQDHCIYCRNCISTCPENALTMLNDCKLAHFNDLETSALELKKKIYQKFNRSLVLRSVDTGSCEACLLELAATQNTFYAASRFGIKVAASPRHSDGLVITGPVTLNMKDALLKTYDATAEPKMVIAMGSCAYDGGIFKDCYGNFESLNKILPVDLYIPGCPPSPQAVIHGLLKLMNRI</sequence>
<evidence type="ECO:0000256" key="4">
    <source>
        <dbReference type="ARBA" id="ARBA00022485"/>
    </source>
</evidence>
<dbReference type="InterPro" id="IPR052375">
    <property type="entry name" value="Complex_I_20kDa-like"/>
</dbReference>
<dbReference type="PANTHER" id="PTHR42989">
    <property type="entry name" value="HYDROGENASE-4 COMPONENT I"/>
    <property type="match status" value="1"/>
</dbReference>
<dbReference type="Pfam" id="PF01058">
    <property type="entry name" value="Oxidored_q6"/>
    <property type="match status" value="1"/>
</dbReference>
<protein>
    <submittedName>
        <fullName evidence="9">Ni,Fe-hydrogenase III small subunit</fullName>
    </submittedName>
</protein>
<dbReference type="OrthoDB" id="9786737at2"/>
<evidence type="ECO:0000259" key="8">
    <source>
        <dbReference type="PROSITE" id="PS51379"/>
    </source>
</evidence>
<dbReference type="Gene3D" id="3.30.70.20">
    <property type="match status" value="1"/>
</dbReference>
<dbReference type="Pfam" id="PF13237">
    <property type="entry name" value="Fer4_10"/>
    <property type="match status" value="1"/>
</dbReference>
<comment type="cofactor">
    <cofactor evidence="1">
        <name>[4Fe-4S] cluster</name>
        <dbReference type="ChEBI" id="CHEBI:49883"/>
    </cofactor>
</comment>
<feature type="domain" description="4Fe-4S ferredoxin-type" evidence="8">
    <location>
        <begin position="27"/>
        <end position="55"/>
    </location>
</feature>
<keyword evidence="4" id="KW-0004">4Fe-4S</keyword>
<comment type="similarity">
    <text evidence="3">Belongs to the FrhG family.</text>
</comment>
<proteinExistence type="inferred from homology"/>
<keyword evidence="6" id="KW-0408">Iron</keyword>